<proteinExistence type="predicted"/>
<accession>A0A1R3JSJ2</accession>
<protein>
    <submittedName>
        <fullName evidence="1">Uncharacterized protein</fullName>
    </submittedName>
</protein>
<dbReference type="Gramene" id="OMO97843">
    <property type="protein sequence ID" value="OMO97843"/>
    <property type="gene ID" value="CCACVL1_04435"/>
</dbReference>
<name>A0A1R3JSJ2_COCAP</name>
<dbReference type="EMBL" id="AWWV01007174">
    <property type="protein sequence ID" value="OMO97843.1"/>
    <property type="molecule type" value="Genomic_DNA"/>
</dbReference>
<keyword evidence="2" id="KW-1185">Reference proteome</keyword>
<dbReference type="AlphaFoldDB" id="A0A1R3JSJ2"/>
<reference evidence="1 2" key="1">
    <citation type="submission" date="2013-09" db="EMBL/GenBank/DDBJ databases">
        <title>Corchorus capsularis genome sequencing.</title>
        <authorList>
            <person name="Alam M."/>
            <person name="Haque M.S."/>
            <person name="Islam M.S."/>
            <person name="Emdad E.M."/>
            <person name="Islam M.M."/>
            <person name="Ahmed B."/>
            <person name="Halim A."/>
            <person name="Hossen Q.M.M."/>
            <person name="Hossain M.Z."/>
            <person name="Ahmed R."/>
            <person name="Khan M.M."/>
            <person name="Islam R."/>
            <person name="Rashid M.M."/>
            <person name="Khan S.A."/>
            <person name="Rahman M.S."/>
            <person name="Alam M."/>
        </authorList>
    </citation>
    <scope>NUCLEOTIDE SEQUENCE [LARGE SCALE GENOMIC DNA]</scope>
    <source>
        <strain evidence="2">cv. CVL-1</strain>
        <tissue evidence="1">Whole seedling</tissue>
    </source>
</reference>
<comment type="caution">
    <text evidence="1">The sequence shown here is derived from an EMBL/GenBank/DDBJ whole genome shotgun (WGS) entry which is preliminary data.</text>
</comment>
<evidence type="ECO:0000313" key="1">
    <source>
        <dbReference type="EMBL" id="OMO97843.1"/>
    </source>
</evidence>
<organism evidence="1 2">
    <name type="scientific">Corchorus capsularis</name>
    <name type="common">Jute</name>
    <dbReference type="NCBI Taxonomy" id="210143"/>
    <lineage>
        <taxon>Eukaryota</taxon>
        <taxon>Viridiplantae</taxon>
        <taxon>Streptophyta</taxon>
        <taxon>Embryophyta</taxon>
        <taxon>Tracheophyta</taxon>
        <taxon>Spermatophyta</taxon>
        <taxon>Magnoliopsida</taxon>
        <taxon>eudicotyledons</taxon>
        <taxon>Gunneridae</taxon>
        <taxon>Pentapetalae</taxon>
        <taxon>rosids</taxon>
        <taxon>malvids</taxon>
        <taxon>Malvales</taxon>
        <taxon>Malvaceae</taxon>
        <taxon>Grewioideae</taxon>
        <taxon>Apeibeae</taxon>
        <taxon>Corchorus</taxon>
    </lineage>
</organism>
<gene>
    <name evidence="1" type="ORF">CCACVL1_04435</name>
</gene>
<dbReference type="Proteomes" id="UP000188268">
    <property type="component" value="Unassembled WGS sequence"/>
</dbReference>
<feature type="non-terminal residue" evidence="1">
    <location>
        <position position="1"/>
    </location>
</feature>
<evidence type="ECO:0000313" key="2">
    <source>
        <dbReference type="Proteomes" id="UP000188268"/>
    </source>
</evidence>
<sequence length="20" mass="2294">AMFGRPFSPFGWPKWAGRPT</sequence>